<evidence type="ECO:0000313" key="2">
    <source>
        <dbReference type="EMBL" id="AEI63327.1"/>
    </source>
</evidence>
<dbReference type="Proteomes" id="UP000000488">
    <property type="component" value="Chromosome"/>
</dbReference>
<keyword evidence="1" id="KW-0812">Transmembrane</keyword>
<evidence type="ECO:0000313" key="3">
    <source>
        <dbReference type="Proteomes" id="UP000000488"/>
    </source>
</evidence>
<reference evidence="2 3" key="1">
    <citation type="journal article" date="2011" name="J. Bacteriol.">
        <title>Genome sequence of the halotolerant marine bacterium Myxococcus fulvus HW-1.</title>
        <authorList>
            <person name="Li Z.F."/>
            <person name="Li X."/>
            <person name="Liu H."/>
            <person name="Liu X."/>
            <person name="Han K."/>
            <person name="Wu Z.H."/>
            <person name="Hu W."/>
            <person name="Li F.F."/>
            <person name="Li Y.Z."/>
        </authorList>
    </citation>
    <scope>NUCLEOTIDE SEQUENCE [LARGE SCALE GENOMIC DNA]</scope>
    <source>
        <strain evidence="3">ATCC BAA-855 / HW-1</strain>
    </source>
</reference>
<organism evidence="2 3">
    <name type="scientific">Myxococcus fulvus (strain ATCC BAA-855 / HW-1)</name>
    <dbReference type="NCBI Taxonomy" id="483219"/>
    <lineage>
        <taxon>Bacteria</taxon>
        <taxon>Pseudomonadati</taxon>
        <taxon>Myxococcota</taxon>
        <taxon>Myxococcia</taxon>
        <taxon>Myxococcales</taxon>
        <taxon>Cystobacterineae</taxon>
        <taxon>Myxococcaceae</taxon>
        <taxon>Myxococcus</taxon>
    </lineage>
</organism>
<accession>F8CBC0</accession>
<dbReference type="KEGG" id="mfu:LILAB_07060"/>
<keyword evidence="1" id="KW-1133">Transmembrane helix</keyword>
<dbReference type="EMBL" id="CP002830">
    <property type="protein sequence ID" value="AEI63327.1"/>
    <property type="molecule type" value="Genomic_DNA"/>
</dbReference>
<dbReference type="AlphaFoldDB" id="F8CBC0"/>
<proteinExistence type="predicted"/>
<gene>
    <name evidence="2" type="ordered locus">LILAB_07060</name>
</gene>
<dbReference type="HOGENOM" id="CLU_3009550_0_0_7"/>
<sequence>MALCLSAPVVVGLGYAFSHSVDAVAKGATRAEHVLVLATVAALLAVGAVRRLRARR</sequence>
<dbReference type="eggNOG" id="COG0586">
    <property type="taxonomic scope" value="Bacteria"/>
</dbReference>
<protein>
    <submittedName>
        <fullName evidence="2">DedA family protein</fullName>
    </submittedName>
</protein>
<keyword evidence="1" id="KW-0472">Membrane</keyword>
<evidence type="ECO:0000256" key="1">
    <source>
        <dbReference type="SAM" id="Phobius"/>
    </source>
</evidence>
<feature type="transmembrane region" description="Helical" evidence="1">
    <location>
        <begin position="34"/>
        <end position="52"/>
    </location>
</feature>
<name>F8CBC0_MYXFH</name>